<feature type="binding site" evidence="6">
    <location>
        <begin position="68"/>
        <end position="72"/>
    </location>
    <ligand>
        <name>GTP</name>
        <dbReference type="ChEBI" id="CHEBI:37565"/>
    </ligand>
</feature>
<dbReference type="AlphaFoldDB" id="A0A2A4Z7P2"/>
<organism evidence="11">
    <name type="scientific">OCS116 cluster bacterium</name>
    <dbReference type="NCBI Taxonomy" id="2030921"/>
    <lineage>
        <taxon>Bacteria</taxon>
        <taxon>Pseudomonadati</taxon>
        <taxon>Pseudomonadota</taxon>
        <taxon>Alphaproteobacteria</taxon>
        <taxon>OCS116 cluster</taxon>
    </lineage>
</organism>
<evidence type="ECO:0000259" key="9">
    <source>
        <dbReference type="PROSITE" id="PS50823"/>
    </source>
</evidence>
<dbReference type="NCBIfam" id="TIGR00231">
    <property type="entry name" value="small_GTP"/>
    <property type="match status" value="1"/>
</dbReference>
<keyword evidence="4 6" id="KW-0694">RNA-binding</keyword>
<reference evidence="11" key="2">
    <citation type="journal article" date="2018" name="ISME J.">
        <title>A dynamic microbial community with high functional redundancy inhabits the cold, oxic subseafloor aquifer.</title>
        <authorList>
            <person name="Tully B.J."/>
            <person name="Wheat C.G."/>
            <person name="Glazer B.T."/>
            <person name="Huber J.A."/>
        </authorList>
    </citation>
    <scope>NUCLEOTIDE SEQUENCE</scope>
    <source>
        <strain evidence="11">NORP83</strain>
    </source>
</reference>
<evidence type="ECO:0000256" key="7">
    <source>
        <dbReference type="PROSITE-ProRule" id="PRU01050"/>
    </source>
</evidence>
<dbReference type="PANTHER" id="PTHR42698:SF1">
    <property type="entry name" value="GTPASE ERA, MITOCHONDRIAL"/>
    <property type="match status" value="1"/>
</dbReference>
<feature type="domain" description="KH type-2" evidence="9">
    <location>
        <begin position="212"/>
        <end position="289"/>
    </location>
</feature>
<dbReference type="InterPro" id="IPR005225">
    <property type="entry name" value="Small_GTP-bd"/>
</dbReference>
<comment type="subunit">
    <text evidence="6">Monomer.</text>
</comment>
<dbReference type="SUPFAM" id="SSF52540">
    <property type="entry name" value="P-loop containing nucleoside triphosphate hydrolases"/>
    <property type="match status" value="1"/>
</dbReference>
<dbReference type="CDD" id="cd22534">
    <property type="entry name" value="KH-II_Era"/>
    <property type="match status" value="1"/>
</dbReference>
<dbReference type="NCBIfam" id="TIGR00436">
    <property type="entry name" value="era"/>
    <property type="match status" value="1"/>
</dbReference>
<dbReference type="SUPFAM" id="SSF54814">
    <property type="entry name" value="Prokaryotic type KH domain (KH-domain type II)"/>
    <property type="match status" value="1"/>
</dbReference>
<evidence type="ECO:0000256" key="8">
    <source>
        <dbReference type="RuleBase" id="RU003761"/>
    </source>
</evidence>
<comment type="subcellular location">
    <subcellularLocation>
        <location evidence="6">Cytoplasm</location>
    </subcellularLocation>
    <subcellularLocation>
        <location evidence="6">Cell membrane</location>
        <topology evidence="6">Peripheral membrane protein</topology>
    </subcellularLocation>
</comment>
<dbReference type="InterPro" id="IPR027417">
    <property type="entry name" value="P-loop_NTPase"/>
</dbReference>
<dbReference type="GO" id="GO:0005886">
    <property type="term" value="C:plasma membrane"/>
    <property type="evidence" value="ECO:0007669"/>
    <property type="project" value="UniProtKB-SubCell"/>
</dbReference>
<keyword evidence="6" id="KW-0472">Membrane</keyword>
<comment type="caution">
    <text evidence="11">The sequence shown here is derived from an EMBL/GenBank/DDBJ whole genome shotgun (WGS) entry which is preliminary data.</text>
</comment>
<dbReference type="EMBL" id="NVUS01000003">
    <property type="protein sequence ID" value="PCJ02992.1"/>
    <property type="molecule type" value="Genomic_DNA"/>
</dbReference>
<accession>A0A2A4Z7P2</accession>
<sequence length="305" mass="34227">MNNDNLPSFGEQKCGFAALIGAPNAGKSTLSNQIAGGKISIVTHKVQTTRARIRAIAIANQTQIILVDTPGIFKPKRKLDKAMVAAAWGGAKDSDITLVIIDSAKGLNDENRNILKLLNKENAKNIWLVLNKIDLIKNEKLLALSAEFNDFFPFEHSFMISADKGHGVKGLVAQLEQAMPESIWLYPEEQMADIPTRLLASEITREKLFLKLHDELPYSLTVETEKWTEQKDGSVRIEQIIYVQRGSQKKIVLGLRGDMIKTIGQQSRMELAEILGQKVHLFLFVKVRDNWLDDPERLRQMGLDV</sequence>
<dbReference type="GO" id="GO:0005525">
    <property type="term" value="F:GTP binding"/>
    <property type="evidence" value="ECO:0007669"/>
    <property type="project" value="UniProtKB-UniRule"/>
</dbReference>
<dbReference type="PROSITE" id="PS50823">
    <property type="entry name" value="KH_TYPE_2"/>
    <property type="match status" value="1"/>
</dbReference>
<dbReference type="GO" id="GO:0000028">
    <property type="term" value="P:ribosomal small subunit assembly"/>
    <property type="evidence" value="ECO:0007669"/>
    <property type="project" value="TreeGrafter"/>
</dbReference>
<dbReference type="InterPro" id="IPR030388">
    <property type="entry name" value="G_ERA_dom"/>
</dbReference>
<dbReference type="GO" id="GO:0003924">
    <property type="term" value="F:GTPase activity"/>
    <property type="evidence" value="ECO:0007669"/>
    <property type="project" value="UniProtKB-UniRule"/>
</dbReference>
<dbReference type="GO" id="GO:0043024">
    <property type="term" value="F:ribosomal small subunit binding"/>
    <property type="evidence" value="ECO:0007669"/>
    <property type="project" value="TreeGrafter"/>
</dbReference>
<comment type="similarity">
    <text evidence="1 6 7 8">Belongs to the TRAFAC class TrmE-Era-EngA-EngB-Septin-like GTPase superfamily. Era GTPase family.</text>
</comment>
<keyword evidence="6" id="KW-0699">rRNA-binding</keyword>
<dbReference type="InterPro" id="IPR015946">
    <property type="entry name" value="KH_dom-like_a/b"/>
</dbReference>
<keyword evidence="6" id="KW-0690">Ribosome biogenesis</keyword>
<dbReference type="Pfam" id="PF01926">
    <property type="entry name" value="MMR_HSR1"/>
    <property type="match status" value="1"/>
</dbReference>
<gene>
    <name evidence="6" type="primary">era</name>
    <name evidence="11" type="ORF">COB13_03355</name>
</gene>
<dbReference type="Gene3D" id="3.30.300.20">
    <property type="match status" value="1"/>
</dbReference>
<evidence type="ECO:0000256" key="1">
    <source>
        <dbReference type="ARBA" id="ARBA00007921"/>
    </source>
</evidence>
<dbReference type="PANTHER" id="PTHR42698">
    <property type="entry name" value="GTPASE ERA"/>
    <property type="match status" value="1"/>
</dbReference>
<evidence type="ECO:0000256" key="2">
    <source>
        <dbReference type="ARBA" id="ARBA00020484"/>
    </source>
</evidence>
<proteinExistence type="inferred from homology"/>
<dbReference type="InterPro" id="IPR004044">
    <property type="entry name" value="KH_dom_type_2"/>
</dbReference>
<evidence type="ECO:0000259" key="10">
    <source>
        <dbReference type="PROSITE" id="PS51713"/>
    </source>
</evidence>
<keyword evidence="6" id="KW-0963">Cytoplasm</keyword>
<feature type="region of interest" description="G4" evidence="7">
    <location>
        <begin position="131"/>
        <end position="134"/>
    </location>
</feature>
<dbReference type="InterPro" id="IPR009019">
    <property type="entry name" value="KH_sf_prok-type"/>
</dbReference>
<dbReference type="PROSITE" id="PS51713">
    <property type="entry name" value="G_ERA"/>
    <property type="match status" value="1"/>
</dbReference>
<dbReference type="Pfam" id="PF07650">
    <property type="entry name" value="KH_2"/>
    <property type="match status" value="1"/>
</dbReference>
<feature type="region of interest" description="G3" evidence="7">
    <location>
        <begin position="68"/>
        <end position="71"/>
    </location>
</feature>
<dbReference type="NCBIfam" id="NF000908">
    <property type="entry name" value="PRK00089.1"/>
    <property type="match status" value="1"/>
</dbReference>
<evidence type="ECO:0000256" key="5">
    <source>
        <dbReference type="ARBA" id="ARBA00023134"/>
    </source>
</evidence>
<keyword evidence="3 6" id="KW-0547">Nucleotide-binding</keyword>
<feature type="binding site" evidence="6">
    <location>
        <begin position="21"/>
        <end position="28"/>
    </location>
    <ligand>
        <name>GTP</name>
        <dbReference type="ChEBI" id="CHEBI:37565"/>
    </ligand>
</feature>
<evidence type="ECO:0000256" key="3">
    <source>
        <dbReference type="ARBA" id="ARBA00022741"/>
    </source>
</evidence>
<reference key="1">
    <citation type="submission" date="2017-08" db="EMBL/GenBank/DDBJ databases">
        <title>A dynamic microbial community with high functional redundancy inhabits the cold, oxic subseafloor aquifer.</title>
        <authorList>
            <person name="Tully B.J."/>
            <person name="Wheat C.G."/>
            <person name="Glazer B.T."/>
            <person name="Huber J.A."/>
        </authorList>
    </citation>
    <scope>NUCLEOTIDE SEQUENCE [LARGE SCALE GENOMIC DNA]</scope>
</reference>
<dbReference type="Gene3D" id="3.40.50.300">
    <property type="entry name" value="P-loop containing nucleotide triphosphate hydrolases"/>
    <property type="match status" value="1"/>
</dbReference>
<feature type="binding site" evidence="6">
    <location>
        <begin position="131"/>
        <end position="134"/>
    </location>
    <ligand>
        <name>GTP</name>
        <dbReference type="ChEBI" id="CHEBI:37565"/>
    </ligand>
</feature>
<dbReference type="GO" id="GO:0005829">
    <property type="term" value="C:cytosol"/>
    <property type="evidence" value="ECO:0007669"/>
    <property type="project" value="TreeGrafter"/>
</dbReference>
<keyword evidence="6" id="KW-1003">Cell membrane</keyword>
<dbReference type="GO" id="GO:0070181">
    <property type="term" value="F:small ribosomal subunit rRNA binding"/>
    <property type="evidence" value="ECO:0007669"/>
    <property type="project" value="UniProtKB-UniRule"/>
</dbReference>
<name>A0A2A4Z7P2_9PROT</name>
<comment type="function">
    <text evidence="6">An essential GTPase that binds both GDP and GTP, with rapid nucleotide exchange. Plays a role in 16S rRNA processing and 30S ribosomal subunit biogenesis and possibly also in cell cycle regulation and energy metabolism.</text>
</comment>
<feature type="region of interest" description="G2" evidence="7">
    <location>
        <begin position="47"/>
        <end position="51"/>
    </location>
</feature>
<feature type="domain" description="Era-type G" evidence="10">
    <location>
        <begin position="13"/>
        <end position="181"/>
    </location>
</feature>
<dbReference type="CDD" id="cd04163">
    <property type="entry name" value="Era"/>
    <property type="match status" value="1"/>
</dbReference>
<dbReference type="InterPro" id="IPR006073">
    <property type="entry name" value="GTP-bd"/>
</dbReference>
<feature type="region of interest" description="G5" evidence="7">
    <location>
        <begin position="160"/>
        <end position="162"/>
    </location>
</feature>
<evidence type="ECO:0000313" key="11">
    <source>
        <dbReference type="EMBL" id="PCJ02992.1"/>
    </source>
</evidence>
<evidence type="ECO:0000256" key="6">
    <source>
        <dbReference type="HAMAP-Rule" id="MF_00367"/>
    </source>
</evidence>
<feature type="region of interest" description="G1" evidence="7">
    <location>
        <begin position="21"/>
        <end position="28"/>
    </location>
</feature>
<dbReference type="InterPro" id="IPR005662">
    <property type="entry name" value="GTPase_Era-like"/>
</dbReference>
<protein>
    <recommendedName>
        <fullName evidence="2 6">GTPase Era</fullName>
    </recommendedName>
</protein>
<dbReference type="HAMAP" id="MF_00367">
    <property type="entry name" value="GTPase_Era"/>
    <property type="match status" value="1"/>
</dbReference>
<keyword evidence="5 6" id="KW-0342">GTP-binding</keyword>
<evidence type="ECO:0000256" key="4">
    <source>
        <dbReference type="ARBA" id="ARBA00022884"/>
    </source>
</evidence>